<proteinExistence type="predicted"/>
<evidence type="ECO:0000313" key="1">
    <source>
        <dbReference type="EMBL" id="KAJ4719040.1"/>
    </source>
</evidence>
<protein>
    <submittedName>
        <fullName evidence="1">Disease resistance protein</fullName>
    </submittedName>
</protein>
<dbReference type="EMBL" id="CM051398">
    <property type="protein sequence ID" value="KAJ4719040.1"/>
    <property type="molecule type" value="Genomic_DNA"/>
</dbReference>
<dbReference type="Proteomes" id="UP001164539">
    <property type="component" value="Chromosome 5"/>
</dbReference>
<name>A0ACC1Y8Y3_MELAZ</name>
<evidence type="ECO:0000313" key="2">
    <source>
        <dbReference type="Proteomes" id="UP001164539"/>
    </source>
</evidence>
<comment type="caution">
    <text evidence="1">The sequence shown here is derived from an EMBL/GenBank/DDBJ whole genome shotgun (WGS) entry which is preliminary data.</text>
</comment>
<sequence>MLRDLETLMGESAFEVVAEKLPEAAVDEILCEPTIVGMDSIFEEVWTCLGQESVGIIGIYGMGGVGKTTRLSQINKFLSMPKTFDVVMWVVVSKDLQLEKIHEQIGKKIGLFNESWKNKSEEEKASDVFKILSKKKFILLLDDIWERVDLMKVDEAARELFQKKVGEDTLNCHPDILELAKTVAIECDGLPLALTTIGRAMACKKTPQEWSYAIEVLKIRKSSSEFLEDFLIAKSKFIEFWMGEGLLDESDGSGMRNQGFYIIGVLLRACLLEEIQEDHVQMHDVIRDMALWMAYEIDNEKETYLVRAGAGLTEAPEIENWEREKAKLCLGGFCSKNCISSYKFGKEVAKLLRDVENIMGEGAFETVAERILEAVVDEINCDPTTVGMESIFEEVWKSLGKESVGIIGIYGMEGVGKTTLLTRINKKFVNAPKPFDVVVSVVVSRDLRLEKIQHEIGKRIGLYNESWTNRRF</sequence>
<gene>
    <name evidence="1" type="ORF">OWV82_010661</name>
</gene>
<keyword evidence="2" id="KW-1185">Reference proteome</keyword>
<accession>A0ACC1Y8Y3</accession>
<organism evidence="1 2">
    <name type="scientific">Melia azedarach</name>
    <name type="common">Chinaberry tree</name>
    <dbReference type="NCBI Taxonomy" id="155640"/>
    <lineage>
        <taxon>Eukaryota</taxon>
        <taxon>Viridiplantae</taxon>
        <taxon>Streptophyta</taxon>
        <taxon>Embryophyta</taxon>
        <taxon>Tracheophyta</taxon>
        <taxon>Spermatophyta</taxon>
        <taxon>Magnoliopsida</taxon>
        <taxon>eudicotyledons</taxon>
        <taxon>Gunneridae</taxon>
        <taxon>Pentapetalae</taxon>
        <taxon>rosids</taxon>
        <taxon>malvids</taxon>
        <taxon>Sapindales</taxon>
        <taxon>Meliaceae</taxon>
        <taxon>Melia</taxon>
    </lineage>
</organism>
<reference evidence="1 2" key="1">
    <citation type="journal article" date="2023" name="Science">
        <title>Complex scaffold remodeling in plant triterpene biosynthesis.</title>
        <authorList>
            <person name="De La Pena R."/>
            <person name="Hodgson H."/>
            <person name="Liu J.C."/>
            <person name="Stephenson M.J."/>
            <person name="Martin A.C."/>
            <person name="Owen C."/>
            <person name="Harkess A."/>
            <person name="Leebens-Mack J."/>
            <person name="Jimenez L.E."/>
            <person name="Osbourn A."/>
            <person name="Sattely E.S."/>
        </authorList>
    </citation>
    <scope>NUCLEOTIDE SEQUENCE [LARGE SCALE GENOMIC DNA]</scope>
    <source>
        <strain evidence="2">cv. JPN11</strain>
        <tissue evidence="1">Leaf</tissue>
    </source>
</reference>